<comment type="subunit">
    <text evidence="9">Heterohexamer.</text>
</comment>
<comment type="function">
    <text evidence="9">Mitochondrial intermembrane chaperone that participates in the import and insertion of some multi-pass transmembrane proteins into the mitochondrial inner membrane. Also required for the transfer of beta-barrel precursors from the TOM complex to the sorting and assembly machinery (SAM complex) of the outer membrane. Acts as a chaperone-like protein that protects the hydrophobic precursors from aggregation and guide them through the mitochondrial intermembrane space.</text>
</comment>
<keyword evidence="5 9" id="KW-0653">Protein transport</keyword>
<dbReference type="GO" id="GO:0045039">
    <property type="term" value="P:protein insertion into mitochondrial inner membrane"/>
    <property type="evidence" value="ECO:0007669"/>
    <property type="project" value="TreeGrafter"/>
</dbReference>
<evidence type="ECO:0000256" key="1">
    <source>
        <dbReference type="ARBA" id="ARBA00006720"/>
    </source>
</evidence>
<proteinExistence type="inferred from homology"/>
<comment type="caution">
    <text evidence="11">The sequence shown here is derived from an EMBL/GenBank/DDBJ whole genome shotgun (WGS) entry which is preliminary data.</text>
</comment>
<dbReference type="Gene3D" id="1.10.287.810">
    <property type="entry name" value="Mitochondrial import inner membrane translocase subunit tim13 like domains"/>
    <property type="match status" value="1"/>
</dbReference>
<dbReference type="PANTHER" id="PTHR11038">
    <property type="entry name" value="MITOCHONDRIAL IMPORT INNER MEMBRANE TRANSLOCASE SUBUNIT TIM10"/>
    <property type="match status" value="1"/>
</dbReference>
<dbReference type="SUPFAM" id="SSF144122">
    <property type="entry name" value="Tim10-like"/>
    <property type="match status" value="1"/>
</dbReference>
<evidence type="ECO:0000256" key="4">
    <source>
        <dbReference type="ARBA" id="ARBA00022833"/>
    </source>
</evidence>
<comment type="domain">
    <text evidence="9">The twin CX3C motif contains 4 conserved Cys residues that form 2 disulfide bonds in the mitochondrial intermembrane space.</text>
</comment>
<feature type="domain" description="Tim10-like" evidence="10">
    <location>
        <begin position="24"/>
        <end position="80"/>
    </location>
</feature>
<protein>
    <recommendedName>
        <fullName evidence="9">Mitochondrial import inner membrane translocase subunit</fullName>
    </recommendedName>
</protein>
<evidence type="ECO:0000313" key="12">
    <source>
        <dbReference type="Proteomes" id="UP001178507"/>
    </source>
</evidence>
<evidence type="ECO:0000256" key="5">
    <source>
        <dbReference type="ARBA" id="ARBA00022927"/>
    </source>
</evidence>
<dbReference type="AlphaFoldDB" id="A0AA36J3E9"/>
<dbReference type="Proteomes" id="UP001178507">
    <property type="component" value="Unassembled WGS sequence"/>
</dbReference>
<keyword evidence="9" id="KW-0999">Mitochondrion inner membrane</keyword>
<dbReference type="GO" id="GO:0046872">
    <property type="term" value="F:metal ion binding"/>
    <property type="evidence" value="ECO:0007669"/>
    <property type="project" value="UniProtKB-KW"/>
</dbReference>
<keyword evidence="12" id="KW-1185">Reference proteome</keyword>
<dbReference type="GO" id="GO:0015031">
    <property type="term" value="P:protein transport"/>
    <property type="evidence" value="ECO:0007669"/>
    <property type="project" value="UniProtKB-KW"/>
</dbReference>
<sequence length="91" mass="9673">MAALAAGQAGLGQPQASPADMMVAELKGVSDIMARMQLSCYSKCIANVKEEKLSVGEMSCVDRCVNKFMDVHQKVGVELQNSMAQQPPAAE</sequence>
<accession>A0AA36J3E9</accession>
<evidence type="ECO:0000256" key="8">
    <source>
        <dbReference type="ARBA" id="ARBA00023157"/>
    </source>
</evidence>
<evidence type="ECO:0000256" key="9">
    <source>
        <dbReference type="RuleBase" id="RU367043"/>
    </source>
</evidence>
<name>A0AA36J3E9_9DINO</name>
<organism evidence="11 12">
    <name type="scientific">Effrenium voratum</name>
    <dbReference type="NCBI Taxonomy" id="2562239"/>
    <lineage>
        <taxon>Eukaryota</taxon>
        <taxon>Sar</taxon>
        <taxon>Alveolata</taxon>
        <taxon>Dinophyceae</taxon>
        <taxon>Suessiales</taxon>
        <taxon>Symbiodiniaceae</taxon>
        <taxon>Effrenium</taxon>
    </lineage>
</organism>
<comment type="subcellular location">
    <subcellularLocation>
        <location evidence="9">Mitochondrion inner membrane</location>
        <topology evidence="9">Peripheral membrane protein</topology>
        <orientation evidence="9">Intermembrane side</orientation>
    </subcellularLocation>
</comment>
<evidence type="ECO:0000259" key="10">
    <source>
        <dbReference type="Pfam" id="PF02953"/>
    </source>
</evidence>
<reference evidence="11" key="1">
    <citation type="submission" date="2023-08" db="EMBL/GenBank/DDBJ databases">
        <authorList>
            <person name="Chen Y."/>
            <person name="Shah S."/>
            <person name="Dougan E. K."/>
            <person name="Thang M."/>
            <person name="Chan C."/>
        </authorList>
    </citation>
    <scope>NUCLEOTIDE SEQUENCE</scope>
</reference>
<evidence type="ECO:0000256" key="6">
    <source>
        <dbReference type="ARBA" id="ARBA00023010"/>
    </source>
</evidence>
<keyword evidence="9" id="KW-0472">Membrane</keyword>
<dbReference type="Pfam" id="PF02953">
    <property type="entry name" value="zf-Tim10_DDP"/>
    <property type="match status" value="1"/>
</dbReference>
<dbReference type="EMBL" id="CAUJNA010003302">
    <property type="protein sequence ID" value="CAJ1398501.1"/>
    <property type="molecule type" value="Genomic_DNA"/>
</dbReference>
<dbReference type="PANTHER" id="PTHR11038:SF16">
    <property type="entry name" value="MITOCHONDRIAL IMPORT INNER MEMBRANE TRANSLOCASE SUBUNIT TIM10"/>
    <property type="match status" value="1"/>
</dbReference>
<keyword evidence="6 9" id="KW-0811">Translocation</keyword>
<evidence type="ECO:0000256" key="2">
    <source>
        <dbReference type="ARBA" id="ARBA00022448"/>
    </source>
</evidence>
<evidence type="ECO:0000256" key="3">
    <source>
        <dbReference type="ARBA" id="ARBA00022723"/>
    </source>
</evidence>
<keyword evidence="7 9" id="KW-0496">Mitochondrion</keyword>
<keyword evidence="8 9" id="KW-1015">Disulfide bond</keyword>
<dbReference type="InterPro" id="IPR035427">
    <property type="entry name" value="Tim10-like_dom_sf"/>
</dbReference>
<dbReference type="InterPro" id="IPR004217">
    <property type="entry name" value="Tim10-like"/>
</dbReference>
<evidence type="ECO:0000313" key="11">
    <source>
        <dbReference type="EMBL" id="CAJ1398501.1"/>
    </source>
</evidence>
<gene>
    <name evidence="11" type="ORF">EVOR1521_LOCUS22283</name>
</gene>
<keyword evidence="2 9" id="KW-0813">Transport</keyword>
<comment type="similarity">
    <text evidence="1 9">Belongs to the small Tim family.</text>
</comment>
<keyword evidence="3" id="KW-0479">Metal-binding</keyword>
<dbReference type="GO" id="GO:0005743">
    <property type="term" value="C:mitochondrial inner membrane"/>
    <property type="evidence" value="ECO:0007669"/>
    <property type="project" value="UniProtKB-SubCell"/>
</dbReference>
<evidence type="ECO:0000256" key="7">
    <source>
        <dbReference type="ARBA" id="ARBA00023128"/>
    </source>
</evidence>
<keyword evidence="9" id="KW-0143">Chaperone</keyword>
<keyword evidence="4" id="KW-0862">Zinc</keyword>